<protein>
    <submittedName>
        <fullName evidence="1">Uncharacterized protein</fullName>
    </submittedName>
</protein>
<comment type="caution">
    <text evidence="1">The sequence shown here is derived from an EMBL/GenBank/DDBJ whole genome shotgun (WGS) entry which is preliminary data.</text>
</comment>
<accession>A0A9D8PZN0</accession>
<feature type="non-terminal residue" evidence="1">
    <location>
        <position position="1"/>
    </location>
</feature>
<evidence type="ECO:0000313" key="1">
    <source>
        <dbReference type="EMBL" id="MBN8799482.1"/>
    </source>
</evidence>
<evidence type="ECO:0000313" key="2">
    <source>
        <dbReference type="Proteomes" id="UP000664815"/>
    </source>
</evidence>
<sequence>TVPLDERLYISNSGKQVAWLYNDGSRRCAGLWVDGNGLYRLPPKAGCASASGATWSASERIPMALMPTAADGSLITFSGEQGGASVTGYAFSREEANRACLPYMQQDLSDMPASTAQWVALTNATGTERLFSICLPNLTVVSASPPAV</sequence>
<organism evidence="1 2">
    <name type="scientific">Stenotrophomonas nitritireducens</name>
    <dbReference type="NCBI Taxonomy" id="83617"/>
    <lineage>
        <taxon>Bacteria</taxon>
        <taxon>Pseudomonadati</taxon>
        <taxon>Pseudomonadota</taxon>
        <taxon>Gammaproteobacteria</taxon>
        <taxon>Lysobacterales</taxon>
        <taxon>Lysobacteraceae</taxon>
        <taxon>Stenotrophomonas</taxon>
    </lineage>
</organism>
<dbReference type="EMBL" id="JAFKMG010000839">
    <property type="protein sequence ID" value="MBN8799482.1"/>
    <property type="molecule type" value="Genomic_DNA"/>
</dbReference>
<dbReference type="Proteomes" id="UP000664815">
    <property type="component" value="Unassembled WGS sequence"/>
</dbReference>
<gene>
    <name evidence="1" type="ORF">J0H45_09015</name>
</gene>
<reference evidence="1" key="1">
    <citation type="submission" date="2021-02" db="EMBL/GenBank/DDBJ databases">
        <title>Thiocyanate and organic carbon inputs drive convergent selection for specific autotrophic Afipia and Thiobacillus strains within complex microbiomes.</title>
        <authorList>
            <person name="Huddy R.J."/>
            <person name="Sachdeva R."/>
            <person name="Kadzinga F."/>
            <person name="Kantor R.S."/>
            <person name="Harrison S.T.L."/>
            <person name="Banfield J.F."/>
        </authorList>
    </citation>
    <scope>NUCLEOTIDE SEQUENCE</scope>
    <source>
        <strain evidence="1">SCN18_10_11_15_R1_P_69_7</strain>
    </source>
</reference>
<name>A0A9D8PZN0_9GAMM</name>
<proteinExistence type="predicted"/>
<dbReference type="AlphaFoldDB" id="A0A9D8PZN0"/>